<proteinExistence type="predicted"/>
<evidence type="ECO:0000313" key="2">
    <source>
        <dbReference type="EMBL" id="CEM13072.1"/>
    </source>
</evidence>
<organism evidence="2">
    <name type="scientific">Chromera velia CCMP2878</name>
    <dbReference type="NCBI Taxonomy" id="1169474"/>
    <lineage>
        <taxon>Eukaryota</taxon>
        <taxon>Sar</taxon>
        <taxon>Alveolata</taxon>
        <taxon>Colpodellida</taxon>
        <taxon>Chromeraceae</taxon>
        <taxon>Chromera</taxon>
    </lineage>
</organism>
<feature type="compositionally biased region" description="Basic and acidic residues" evidence="1">
    <location>
        <begin position="78"/>
        <end position="89"/>
    </location>
</feature>
<name>A0A0G4FHX8_9ALVE</name>
<dbReference type="VEuPathDB" id="CryptoDB:Cvel_17097"/>
<dbReference type="AlphaFoldDB" id="A0A0G4FHX8"/>
<feature type="compositionally biased region" description="Low complexity" evidence="1">
    <location>
        <begin position="149"/>
        <end position="158"/>
    </location>
</feature>
<dbReference type="EMBL" id="CDMZ01000383">
    <property type="protein sequence ID" value="CEM13072.1"/>
    <property type="molecule type" value="Genomic_DNA"/>
</dbReference>
<gene>
    <name evidence="2" type="ORF">Cvel_17097</name>
</gene>
<sequence length="209" mass="22128">MRREQFWRGTHPTHTGQVHTGRPIPRSPRPLSQRDATPPRGGEGKPAETPQVVREVVNRALQTTPAPTGGKHRRRIRRQQEMQEERKEEAELDPYQPRDLSEEEALRIGIAASMTEVASLSSSNSPAPSSAAPSNHASSASVAPPPSDPVVGGSSHPPTQQQDGGASSPPSAQPKISNAGLTDDEALKKGIEGSRMPGASGVLFAPPSA</sequence>
<feature type="compositionally biased region" description="Polar residues" evidence="1">
    <location>
        <begin position="159"/>
        <end position="180"/>
    </location>
</feature>
<protein>
    <submittedName>
        <fullName evidence="2">Uncharacterized protein</fullName>
    </submittedName>
</protein>
<feature type="region of interest" description="Disordered" evidence="1">
    <location>
        <begin position="1"/>
        <end position="209"/>
    </location>
</feature>
<evidence type="ECO:0000256" key="1">
    <source>
        <dbReference type="SAM" id="MobiDB-lite"/>
    </source>
</evidence>
<feature type="compositionally biased region" description="Low complexity" evidence="1">
    <location>
        <begin position="117"/>
        <end position="142"/>
    </location>
</feature>
<reference evidence="2" key="1">
    <citation type="submission" date="2014-11" db="EMBL/GenBank/DDBJ databases">
        <authorList>
            <person name="Otto D Thomas"/>
            <person name="Naeem Raeece"/>
        </authorList>
    </citation>
    <scope>NUCLEOTIDE SEQUENCE</scope>
</reference>
<accession>A0A0G4FHX8</accession>